<evidence type="ECO:0000313" key="3">
    <source>
        <dbReference type="EnsemblMetazoa" id="XP_022672613"/>
    </source>
</evidence>
<accession>A0A7M7KYT8</accession>
<feature type="compositionally biased region" description="Basic and acidic residues" evidence="1">
    <location>
        <begin position="591"/>
        <end position="611"/>
    </location>
</feature>
<feature type="compositionally biased region" description="Polar residues" evidence="1">
    <location>
        <begin position="264"/>
        <end position="278"/>
    </location>
</feature>
<feature type="compositionally biased region" description="Basic and acidic residues" evidence="1">
    <location>
        <begin position="146"/>
        <end position="168"/>
    </location>
</feature>
<feature type="compositionally biased region" description="Gly residues" evidence="1">
    <location>
        <begin position="961"/>
        <end position="984"/>
    </location>
</feature>
<feature type="compositionally biased region" description="Low complexity" evidence="1">
    <location>
        <begin position="612"/>
        <end position="627"/>
    </location>
</feature>
<feature type="region of interest" description="Disordered" evidence="1">
    <location>
        <begin position="492"/>
        <end position="744"/>
    </location>
</feature>
<proteinExistence type="predicted"/>
<sequence length="1047" mass="114010">MNRYPRLREETERIITSHIREREQHTKQQISLLVDVELAYMNTNHEDFIGFSKADPSAQQSADSSTQGKGTRKLGNQVIRKGYMCIHNLGIMKGGSRDYWFVLTSESLSWYKGEPVVSYVRRRLSASEAKSLRAQDDLGDFQQNRRRGEGEEVHATAGRAEDQGHRSGIHEPQEHLCAVQPRSEEERVQGLQTTGAIMRESGGRRFMEGVVPPSRRIPRATEFRSGRGGSDGGRRGRNGLGLDGPTTRATSRDDSQPRGLIHENYNQNIPRSRSQSHHVSLYQQHEGLYLRRTVGSIIRVGRSKSDDGGIARGSCSSRRDASHVPCLQRGLTNYWRCFDVNSIPPCSSASQTGLAASQSVVRSTDITGRKQASSDEPGISGSYGPPKCSTTSRGSAHPSSSPDTQPTEASCPLSWGYSDRSSSILNFSVGNDEFVDNDDDDEVLVGIEQEDDSEVAIQLGQEQNNNNKMLKDENHRIRVMYDWNFLVSRDDDYDDDQDTSKAEGCDSELLFEGEDAGEKDDADVEEGDELGLYVDGERNDGSNSSSSSSRRGRYGGSGRDSTDDSDDDGNRQESGANQKHGGQERAQGGRQTEERSSAREDSHEHHSEDSNHNSNSSSSNGDSNGNSNHDHSNGNRGDKEDNGRRDIGERGVQTGRNGAIREQQENPKADDSDGDDDESGDANDDRNREPEHRRSGPHQRHRHKGENKSDDDTDDDDDQLEPLQEVDEIAEEVDKGNEDILPRDPDIRESFQSVLVIQQDLKYQMRLEVNQRAISTTTALIPSSCKLLSFRPQAQSDSSLGDVDSIGEKSRSLISVSSCTKTVRNASTQVNLLEYSTSLSRSDKHSHRYGSRSNGGGSGRGGHHNGAGQHHRSSRNGSIHSSSQGTRAPSAANSQGSIPSLPSVSKRPSVSSNREPSEGSQISQVPSLLGGGSQPPSEPPSGVQSRKQSLAPGLRATRAAGRGGKAGGRGAKGGKGGKGGGKKGSTGNFESNCIMATCTLCGNASRKGGHWDLETVKRCPSCCQCCALCRQAMLLAADTRNKVSNKD</sequence>
<feature type="compositionally biased region" description="Basic residues" evidence="1">
    <location>
        <begin position="695"/>
        <end position="705"/>
    </location>
</feature>
<dbReference type="RefSeq" id="XP_022672613.1">
    <property type="nucleotide sequence ID" value="XM_022816878.1"/>
</dbReference>
<feature type="region of interest" description="Disordered" evidence="1">
    <location>
        <begin position="207"/>
        <end position="278"/>
    </location>
</feature>
<feature type="compositionally biased region" description="Low complexity" evidence="1">
    <location>
        <begin position="52"/>
        <end position="67"/>
    </location>
</feature>
<feature type="compositionally biased region" description="Polar residues" evidence="1">
    <location>
        <begin position="884"/>
        <end position="924"/>
    </location>
</feature>
<feature type="region of interest" description="Disordered" evidence="1">
    <location>
        <begin position="302"/>
        <end position="322"/>
    </location>
</feature>
<dbReference type="KEGG" id="vde:111255193"/>
<name>A0A7M7KYT8_VARDE</name>
<dbReference type="GeneID" id="111255193"/>
<dbReference type="Pfam" id="PF01031">
    <property type="entry name" value="Dynamin_M"/>
    <property type="match status" value="1"/>
</dbReference>
<dbReference type="Proteomes" id="UP000594260">
    <property type="component" value="Unplaced"/>
</dbReference>
<evidence type="ECO:0000256" key="1">
    <source>
        <dbReference type="SAM" id="MobiDB-lite"/>
    </source>
</evidence>
<protein>
    <recommendedName>
        <fullName evidence="2">Dynamin stalk domain-containing protein</fullName>
    </recommendedName>
</protein>
<feature type="compositionally biased region" description="Basic and acidic residues" evidence="1">
    <location>
        <begin position="732"/>
        <end position="744"/>
    </location>
</feature>
<feature type="region of interest" description="Disordered" evidence="1">
    <location>
        <begin position="360"/>
        <end position="413"/>
    </location>
</feature>
<feature type="compositionally biased region" description="Basic and acidic residues" evidence="1">
    <location>
        <begin position="628"/>
        <end position="649"/>
    </location>
</feature>
<dbReference type="InParanoid" id="A0A7M7KYT8"/>
<dbReference type="OrthoDB" id="6414584at2759"/>
<feature type="domain" description="Dynamin stalk" evidence="2">
    <location>
        <begin position="1"/>
        <end position="54"/>
    </location>
</feature>
<feature type="compositionally biased region" description="Acidic residues" evidence="1">
    <location>
        <begin position="672"/>
        <end position="682"/>
    </location>
</feature>
<feature type="compositionally biased region" description="Polar residues" evidence="1">
    <location>
        <begin position="388"/>
        <end position="408"/>
    </location>
</feature>
<reference evidence="3" key="1">
    <citation type="submission" date="2021-01" db="UniProtKB">
        <authorList>
            <consortium name="EnsemblMetazoa"/>
        </authorList>
    </citation>
    <scope>IDENTIFICATION</scope>
</reference>
<dbReference type="EnsemblMetazoa" id="XM_022816878">
    <property type="protein sequence ID" value="XP_022672613"/>
    <property type="gene ID" value="LOC111255193"/>
</dbReference>
<dbReference type="AlphaFoldDB" id="A0A7M7KYT8"/>
<feature type="region of interest" description="Disordered" evidence="1">
    <location>
        <begin position="139"/>
        <end position="168"/>
    </location>
</feature>
<feature type="compositionally biased region" description="Acidic residues" evidence="1">
    <location>
        <begin position="709"/>
        <end position="731"/>
    </location>
</feature>
<feature type="compositionally biased region" description="Acidic residues" evidence="1">
    <location>
        <begin position="505"/>
        <end position="529"/>
    </location>
</feature>
<dbReference type="Gene3D" id="1.20.120.1240">
    <property type="entry name" value="Dynamin, middle domain"/>
    <property type="match status" value="1"/>
</dbReference>
<dbReference type="InterPro" id="IPR000375">
    <property type="entry name" value="Dynamin_stalk"/>
</dbReference>
<feature type="region of interest" description="Disordered" evidence="1">
    <location>
        <begin position="837"/>
        <end position="986"/>
    </location>
</feature>
<evidence type="ECO:0000259" key="2">
    <source>
        <dbReference type="Pfam" id="PF01031"/>
    </source>
</evidence>
<feature type="compositionally biased region" description="Basic and acidic residues" evidence="1">
    <location>
        <begin position="662"/>
        <end position="671"/>
    </location>
</feature>
<feature type="compositionally biased region" description="Basic and acidic residues" evidence="1">
    <location>
        <begin position="683"/>
        <end position="694"/>
    </location>
</feature>
<dbReference type="Gene3D" id="2.30.29.30">
    <property type="entry name" value="Pleckstrin-homology domain (PH domain)/Phosphotyrosine-binding domain (PTB)"/>
    <property type="match status" value="1"/>
</dbReference>
<dbReference type="InterPro" id="IPR011993">
    <property type="entry name" value="PH-like_dom_sf"/>
</dbReference>
<keyword evidence="4" id="KW-1185">Reference proteome</keyword>
<dbReference type="SUPFAM" id="SSF50729">
    <property type="entry name" value="PH domain-like"/>
    <property type="match status" value="1"/>
</dbReference>
<evidence type="ECO:0000313" key="4">
    <source>
        <dbReference type="Proteomes" id="UP000594260"/>
    </source>
</evidence>
<organism evidence="3 4">
    <name type="scientific">Varroa destructor</name>
    <name type="common">Honeybee mite</name>
    <dbReference type="NCBI Taxonomy" id="109461"/>
    <lineage>
        <taxon>Eukaryota</taxon>
        <taxon>Metazoa</taxon>
        <taxon>Ecdysozoa</taxon>
        <taxon>Arthropoda</taxon>
        <taxon>Chelicerata</taxon>
        <taxon>Arachnida</taxon>
        <taxon>Acari</taxon>
        <taxon>Parasitiformes</taxon>
        <taxon>Mesostigmata</taxon>
        <taxon>Gamasina</taxon>
        <taxon>Dermanyssoidea</taxon>
        <taxon>Varroidae</taxon>
        <taxon>Varroa</taxon>
    </lineage>
</organism>
<feature type="region of interest" description="Disordered" evidence="1">
    <location>
        <begin position="52"/>
        <end position="73"/>
    </location>
</feature>